<evidence type="ECO:0000313" key="2">
    <source>
        <dbReference type="EMBL" id="PQO42509.1"/>
    </source>
</evidence>
<sequence>MAEKRKQRTFDNRPVVALQIGHTLIRAVYFRQEDGRMVDTQFLEEQWQPGGLKIASAEGIQGMKKAFRKLVQRLPRGVDTAYVALSGEYCVTRVVSDTNENVLHEVREIESRSRLYLSLGHGEKVVAGNIYQQDPRHQHATVSVVHRKTVEVILEIAKSAGLAVVAIEPAVISLCRLMAAVGLTRESPSLLVCPGQAGVEIAIAYQGRLYLDYRPAGVTSQEEIADVLVHHLQRLHRYCRRHARVMQDSIASVYLAGQRHRSESIKQLLEDRMELPVRILETATESGQESVVPEDLPESHFPALGVGLLAIGKMATPGPNLMERLNAEEDVSIWPQVFKMVLPLAATLLIAATVWGYLLKQRWDLNQQLVQAAELEPFHREAVLMQGRMARGRELLNVQEQIDKQLPRQPLSAWMPRLGSGLPENTWLTSVALDDQGDLTVEGNALSEASVFEFAQRIRELPFVSRASIEGVLPVNTANRSSVKFTIECDLNDWVAAGDENDGSI</sequence>
<dbReference type="Gene3D" id="3.30.420.40">
    <property type="match status" value="2"/>
</dbReference>
<evidence type="ECO:0000256" key="1">
    <source>
        <dbReference type="SAM" id="Phobius"/>
    </source>
</evidence>
<dbReference type="InterPro" id="IPR007813">
    <property type="entry name" value="PilN"/>
</dbReference>
<reference evidence="2 3" key="1">
    <citation type="submission" date="2018-02" db="EMBL/GenBank/DDBJ databases">
        <title>Comparative genomes isolates from brazilian mangrove.</title>
        <authorList>
            <person name="Araujo J.E."/>
            <person name="Taketani R.G."/>
            <person name="Silva M.C.P."/>
            <person name="Loureco M.V."/>
            <person name="Andreote F.D."/>
        </authorList>
    </citation>
    <scope>NUCLEOTIDE SEQUENCE [LARGE SCALE GENOMIC DNA]</scope>
    <source>
        <strain evidence="2 3">Nap-Phe MGV</strain>
    </source>
</reference>
<evidence type="ECO:0000313" key="3">
    <source>
        <dbReference type="Proteomes" id="UP000237819"/>
    </source>
</evidence>
<evidence type="ECO:0008006" key="4">
    <source>
        <dbReference type="Google" id="ProtNLM"/>
    </source>
</evidence>
<keyword evidence="1" id="KW-0812">Transmembrane</keyword>
<accession>A0A2S8GDJ6</accession>
<protein>
    <recommendedName>
        <fullName evidence="4">Fimbrial assembly protein</fullName>
    </recommendedName>
</protein>
<keyword evidence="1" id="KW-1133">Transmembrane helix</keyword>
<organism evidence="2 3">
    <name type="scientific">Blastopirellula marina</name>
    <dbReference type="NCBI Taxonomy" id="124"/>
    <lineage>
        <taxon>Bacteria</taxon>
        <taxon>Pseudomonadati</taxon>
        <taxon>Planctomycetota</taxon>
        <taxon>Planctomycetia</taxon>
        <taxon>Pirellulales</taxon>
        <taxon>Pirellulaceae</taxon>
        <taxon>Blastopirellula</taxon>
    </lineage>
</organism>
<feature type="transmembrane region" description="Helical" evidence="1">
    <location>
        <begin position="340"/>
        <end position="359"/>
    </location>
</feature>
<dbReference type="OrthoDB" id="290652at2"/>
<dbReference type="InterPro" id="IPR050696">
    <property type="entry name" value="FtsA/MreB"/>
</dbReference>
<dbReference type="EMBL" id="PUHZ01000025">
    <property type="protein sequence ID" value="PQO42509.1"/>
    <property type="molecule type" value="Genomic_DNA"/>
</dbReference>
<comment type="caution">
    <text evidence="2">The sequence shown here is derived from an EMBL/GenBank/DDBJ whole genome shotgun (WGS) entry which is preliminary data.</text>
</comment>
<dbReference type="PANTHER" id="PTHR32432">
    <property type="entry name" value="CELL DIVISION PROTEIN FTSA-RELATED"/>
    <property type="match status" value="1"/>
</dbReference>
<dbReference type="Proteomes" id="UP000237819">
    <property type="component" value="Unassembled WGS sequence"/>
</dbReference>
<dbReference type="Pfam" id="PF05137">
    <property type="entry name" value="PilN"/>
    <property type="match status" value="1"/>
</dbReference>
<proteinExistence type="predicted"/>
<gene>
    <name evidence="2" type="ORF">C5Y93_29740</name>
</gene>
<dbReference type="Gene3D" id="3.30.1490.300">
    <property type="match status" value="1"/>
</dbReference>
<name>A0A2S8GDJ6_9BACT</name>
<dbReference type="RefSeq" id="WP_105339086.1">
    <property type="nucleotide sequence ID" value="NZ_PUHZ01000025.1"/>
</dbReference>
<dbReference type="PANTHER" id="PTHR32432:SF3">
    <property type="entry name" value="ETHANOLAMINE UTILIZATION PROTEIN EUTJ"/>
    <property type="match status" value="1"/>
</dbReference>
<keyword evidence="1" id="KW-0472">Membrane</keyword>
<dbReference type="AlphaFoldDB" id="A0A2S8GDJ6"/>